<dbReference type="EMBL" id="CADCST010000186">
    <property type="protein sequence ID" value="CAA9203352.1"/>
    <property type="molecule type" value="Genomic_DNA"/>
</dbReference>
<sequence length="71" mass="8332">MKIINHSYFARDTEVDKANEEYQIAIKKCLAGEISFEECSKYQEAVFEACNKNNRFLEKVDGVYRVKGKKY</sequence>
<evidence type="ECO:0000313" key="1">
    <source>
        <dbReference type="EMBL" id="CAA9203352.1"/>
    </source>
</evidence>
<comment type="caution">
    <text evidence="1">The sequence shown here is derived from an EMBL/GenBank/DDBJ whole genome shotgun (WGS) entry which is preliminary data.</text>
</comment>
<gene>
    <name evidence="1" type="ORF">FLACOL7796_04701</name>
</gene>
<dbReference type="RefSeq" id="WP_173968484.1">
    <property type="nucleotide sequence ID" value="NZ_CADCST010000186.1"/>
</dbReference>
<protein>
    <submittedName>
        <fullName evidence="1">Uncharacterized protein</fullName>
    </submittedName>
</protein>
<evidence type="ECO:0000313" key="2">
    <source>
        <dbReference type="Proteomes" id="UP000474567"/>
    </source>
</evidence>
<name>A0ABN7ER87_9FLAO</name>
<organism evidence="1 2">
    <name type="scientific">Flavobacterium collinsii</name>
    <dbReference type="NCBI Taxonomy" id="1114861"/>
    <lineage>
        <taxon>Bacteria</taxon>
        <taxon>Pseudomonadati</taxon>
        <taxon>Bacteroidota</taxon>
        <taxon>Flavobacteriia</taxon>
        <taxon>Flavobacteriales</taxon>
        <taxon>Flavobacteriaceae</taxon>
        <taxon>Flavobacterium</taxon>
    </lineage>
</organism>
<accession>A0ABN7ER87</accession>
<dbReference type="Proteomes" id="UP000474567">
    <property type="component" value="Unassembled WGS sequence"/>
</dbReference>
<proteinExistence type="predicted"/>
<keyword evidence="2" id="KW-1185">Reference proteome</keyword>
<reference evidence="1 2" key="1">
    <citation type="submission" date="2020-02" db="EMBL/GenBank/DDBJ databases">
        <authorList>
            <person name="Criscuolo A."/>
        </authorList>
    </citation>
    <scope>NUCLEOTIDE SEQUENCE [LARGE SCALE GENOMIC DNA]</scope>
    <source>
        <strain evidence="1">CECT7796</strain>
    </source>
</reference>